<sequence>MDLKHISHDDLGAPGSITVEPSHGMIQAYLLKDAVFQHLEQMKTKGWENKFGDEHFAQRREKASTADNKSRLRLFNMMQAIGKEMQDATGAFSFSNKMIQVLDLCMAPGGFAAYSLQENPMGVVDAFSLPEAEGGHPVLIPRRDTRVRVYFTDITMWAGELGVDNIPEDHPDASKFCSAWPYSCKAYDLIICDGQALHTREVAAYRNRTEQTRLINSQLVLGIQRIRTGGTMIILLHKPFNWRCVRLLHMFSRFSDIQLFKPRKFHAEKSSFYLVAKNVQPKSEAAIQATTTFKRSWYCATFRTDQSEEEVHELRRDDILSTLTEFGAAFIELARPLWAIQAAALGEASWMRRDGIEESTSDNKVAY</sequence>
<accession>A0A9P7YTX8</accession>
<dbReference type="Pfam" id="PF01728">
    <property type="entry name" value="FtsJ"/>
    <property type="match status" value="1"/>
</dbReference>
<name>A0A9P7YTX8_9HELO</name>
<evidence type="ECO:0000313" key="2">
    <source>
        <dbReference type="EMBL" id="KAG9239884.1"/>
    </source>
</evidence>
<organism evidence="2 3">
    <name type="scientific">Calycina marina</name>
    <dbReference type="NCBI Taxonomy" id="1763456"/>
    <lineage>
        <taxon>Eukaryota</taxon>
        <taxon>Fungi</taxon>
        <taxon>Dikarya</taxon>
        <taxon>Ascomycota</taxon>
        <taxon>Pezizomycotina</taxon>
        <taxon>Leotiomycetes</taxon>
        <taxon>Helotiales</taxon>
        <taxon>Pezizellaceae</taxon>
        <taxon>Calycina</taxon>
    </lineage>
</organism>
<gene>
    <name evidence="2" type="ORF">BJ878DRAFT_571501</name>
</gene>
<proteinExistence type="predicted"/>
<evidence type="ECO:0000313" key="3">
    <source>
        <dbReference type="Proteomes" id="UP000887226"/>
    </source>
</evidence>
<dbReference type="InterPro" id="IPR029063">
    <property type="entry name" value="SAM-dependent_MTases_sf"/>
</dbReference>
<feature type="domain" description="Ribosomal RNA methyltransferase FtsJ" evidence="1">
    <location>
        <begin position="86"/>
        <end position="278"/>
    </location>
</feature>
<reference evidence="2" key="1">
    <citation type="journal article" date="2021" name="IMA Fungus">
        <title>Genomic characterization of three marine fungi, including Emericellopsis atlantica sp. nov. with signatures of a generalist lifestyle and marine biomass degradation.</title>
        <authorList>
            <person name="Hagestad O.C."/>
            <person name="Hou L."/>
            <person name="Andersen J.H."/>
            <person name="Hansen E.H."/>
            <person name="Altermark B."/>
            <person name="Li C."/>
            <person name="Kuhnert E."/>
            <person name="Cox R.J."/>
            <person name="Crous P.W."/>
            <person name="Spatafora J.W."/>
            <person name="Lail K."/>
            <person name="Amirebrahimi M."/>
            <person name="Lipzen A."/>
            <person name="Pangilinan J."/>
            <person name="Andreopoulos W."/>
            <person name="Hayes R.D."/>
            <person name="Ng V."/>
            <person name="Grigoriev I.V."/>
            <person name="Jackson S.A."/>
            <person name="Sutton T.D.S."/>
            <person name="Dobson A.D.W."/>
            <person name="Rama T."/>
        </authorList>
    </citation>
    <scope>NUCLEOTIDE SEQUENCE</scope>
    <source>
        <strain evidence="2">TRa3180A</strain>
    </source>
</reference>
<evidence type="ECO:0000259" key="1">
    <source>
        <dbReference type="Pfam" id="PF01728"/>
    </source>
</evidence>
<dbReference type="EMBL" id="MU254765">
    <property type="protein sequence ID" value="KAG9239884.1"/>
    <property type="molecule type" value="Genomic_DNA"/>
</dbReference>
<dbReference type="SUPFAM" id="SSF53335">
    <property type="entry name" value="S-adenosyl-L-methionine-dependent methyltransferases"/>
    <property type="match status" value="1"/>
</dbReference>
<protein>
    <recommendedName>
        <fullName evidence="1">Ribosomal RNA methyltransferase FtsJ domain-containing protein</fullName>
    </recommendedName>
</protein>
<dbReference type="AlphaFoldDB" id="A0A9P7YTX8"/>
<dbReference type="GO" id="GO:0032259">
    <property type="term" value="P:methylation"/>
    <property type="evidence" value="ECO:0007669"/>
    <property type="project" value="InterPro"/>
</dbReference>
<dbReference type="Proteomes" id="UP000887226">
    <property type="component" value="Unassembled WGS sequence"/>
</dbReference>
<dbReference type="InterPro" id="IPR002877">
    <property type="entry name" value="RNA_MeTrfase_FtsJ_dom"/>
</dbReference>
<dbReference type="GO" id="GO:0008168">
    <property type="term" value="F:methyltransferase activity"/>
    <property type="evidence" value="ECO:0007669"/>
    <property type="project" value="InterPro"/>
</dbReference>
<comment type="caution">
    <text evidence="2">The sequence shown here is derived from an EMBL/GenBank/DDBJ whole genome shotgun (WGS) entry which is preliminary data.</text>
</comment>
<dbReference type="Gene3D" id="3.40.50.150">
    <property type="entry name" value="Vaccinia Virus protein VP39"/>
    <property type="match status" value="1"/>
</dbReference>
<dbReference type="OrthoDB" id="417125at2759"/>
<keyword evidence="3" id="KW-1185">Reference proteome</keyword>